<name>A0AAN6Y860_9PEZI</name>
<dbReference type="Pfam" id="PF00082">
    <property type="entry name" value="Peptidase_S8"/>
    <property type="match status" value="1"/>
</dbReference>
<dbReference type="InterPro" id="IPR000209">
    <property type="entry name" value="Peptidase_S8/S53_dom"/>
</dbReference>
<evidence type="ECO:0000256" key="2">
    <source>
        <dbReference type="ARBA" id="ARBA00022670"/>
    </source>
</evidence>
<dbReference type="InterPro" id="IPR036852">
    <property type="entry name" value="Peptidase_S8/S53_dom_sf"/>
</dbReference>
<comment type="caution">
    <text evidence="5">Lacks conserved residue(s) required for the propagation of feature annotation.</text>
</comment>
<dbReference type="Gene3D" id="3.40.50.200">
    <property type="entry name" value="Peptidase S8/S53 domain"/>
    <property type="match status" value="1"/>
</dbReference>
<evidence type="ECO:0000259" key="7">
    <source>
        <dbReference type="Pfam" id="PF00082"/>
    </source>
</evidence>
<keyword evidence="3" id="KW-0378">Hydrolase</keyword>
<accession>A0AAN6Y860</accession>
<sequence length="499" mass="52957">MAPLKLSSLVFGVLYTTLAVAGVLPPRADAPALTTAAIAIKINPQSSGSTLARKALTGAQLVEDLVSKALQTGNITLSKRDAQFEVLPLYTSLTAEKIAEMVREAVANDPTYVPTDFGAWYQVHFSAEDAAAFESQEATLLKTLGASSDVTSAQTLAGTPIKAPQNTIKPEDDPRFKDQGYLRADGINAQYAWGQKGGDGANTTFCDIERGWFLTHEDLRAANIQLIAGDNIKLIRAPPPENQALVWDHGTAVLGEIFMQDNTLGGVGIAPKATGYVVGISRNRNDNPPEAIMDATAALKAGDVLLLEMQIQDNNQNYWPVEVNDAEFEAIRLATAKGITVIEPASNGGQNMDLPVTRFGEDTPRGFLIKGHKDFRDSGAIMVGAGSPSVPHTRLSFSNFGGRVDTYAWGTNIFTTSANFEETSIYDDFDGTSGAAPIVAGAALSIQGMVGANRGGRKLTPAEMRSMIVRGGTPSANPSSDKIGVMPNLKALIDGGFLR</sequence>
<evidence type="ECO:0000256" key="4">
    <source>
        <dbReference type="ARBA" id="ARBA00022825"/>
    </source>
</evidence>
<evidence type="ECO:0000313" key="8">
    <source>
        <dbReference type="EMBL" id="KAK4213705.1"/>
    </source>
</evidence>
<comment type="similarity">
    <text evidence="1 5">Belongs to the peptidase S8 family.</text>
</comment>
<dbReference type="Proteomes" id="UP001301769">
    <property type="component" value="Unassembled WGS sequence"/>
</dbReference>
<feature type="signal peptide" evidence="6">
    <location>
        <begin position="1"/>
        <end position="21"/>
    </location>
</feature>
<proteinExistence type="inferred from homology"/>
<gene>
    <name evidence="8" type="ORF">QBC37DRAFT_422668</name>
</gene>
<dbReference type="GO" id="GO:0006508">
    <property type="term" value="P:proteolysis"/>
    <property type="evidence" value="ECO:0007669"/>
    <property type="project" value="UniProtKB-KW"/>
</dbReference>
<evidence type="ECO:0000256" key="1">
    <source>
        <dbReference type="ARBA" id="ARBA00011073"/>
    </source>
</evidence>
<dbReference type="PANTHER" id="PTHR43806:SF11">
    <property type="entry name" value="CEREVISIN-RELATED"/>
    <property type="match status" value="1"/>
</dbReference>
<dbReference type="InterPro" id="IPR023828">
    <property type="entry name" value="Peptidase_S8_Ser-AS"/>
</dbReference>
<evidence type="ECO:0000313" key="9">
    <source>
        <dbReference type="Proteomes" id="UP001301769"/>
    </source>
</evidence>
<dbReference type="AlphaFoldDB" id="A0AAN6Y860"/>
<evidence type="ECO:0000256" key="6">
    <source>
        <dbReference type="SAM" id="SignalP"/>
    </source>
</evidence>
<protein>
    <submittedName>
        <fullName evidence="8">Major intracellular serine protease</fullName>
    </submittedName>
</protein>
<evidence type="ECO:0000256" key="5">
    <source>
        <dbReference type="PROSITE-ProRule" id="PRU01240"/>
    </source>
</evidence>
<comment type="caution">
    <text evidence="8">The sequence shown here is derived from an EMBL/GenBank/DDBJ whole genome shotgun (WGS) entry which is preliminary data.</text>
</comment>
<reference evidence="8" key="2">
    <citation type="submission" date="2023-05" db="EMBL/GenBank/DDBJ databases">
        <authorList>
            <consortium name="Lawrence Berkeley National Laboratory"/>
            <person name="Steindorff A."/>
            <person name="Hensen N."/>
            <person name="Bonometti L."/>
            <person name="Westerberg I."/>
            <person name="Brannstrom I.O."/>
            <person name="Guillou S."/>
            <person name="Cros-Aarteil S."/>
            <person name="Calhoun S."/>
            <person name="Haridas S."/>
            <person name="Kuo A."/>
            <person name="Mondo S."/>
            <person name="Pangilinan J."/>
            <person name="Riley R."/>
            <person name="Labutti K."/>
            <person name="Andreopoulos B."/>
            <person name="Lipzen A."/>
            <person name="Chen C."/>
            <person name="Yanf M."/>
            <person name="Daum C."/>
            <person name="Ng V."/>
            <person name="Clum A."/>
            <person name="Ohm R."/>
            <person name="Martin F."/>
            <person name="Silar P."/>
            <person name="Natvig D."/>
            <person name="Lalanne C."/>
            <person name="Gautier V."/>
            <person name="Ament-Velasquez S.L."/>
            <person name="Kruys A."/>
            <person name="Hutchinson M.I."/>
            <person name="Powell A.J."/>
            <person name="Barry K."/>
            <person name="Miller A.N."/>
            <person name="Grigoriev I.V."/>
            <person name="Debuchy R."/>
            <person name="Gladieux P."/>
            <person name="Thoren M.H."/>
            <person name="Johannesson H."/>
        </authorList>
    </citation>
    <scope>NUCLEOTIDE SEQUENCE</scope>
    <source>
        <strain evidence="8">PSN293</strain>
    </source>
</reference>
<dbReference type="EMBL" id="MU858105">
    <property type="protein sequence ID" value="KAK4213705.1"/>
    <property type="molecule type" value="Genomic_DNA"/>
</dbReference>
<dbReference type="InterPro" id="IPR050131">
    <property type="entry name" value="Peptidase_S8_subtilisin-like"/>
</dbReference>
<dbReference type="CDD" id="cd04843">
    <property type="entry name" value="Peptidases_S8_11"/>
    <property type="match status" value="1"/>
</dbReference>
<dbReference type="PROSITE" id="PS51892">
    <property type="entry name" value="SUBTILASE"/>
    <property type="match status" value="1"/>
</dbReference>
<dbReference type="GO" id="GO:0004252">
    <property type="term" value="F:serine-type endopeptidase activity"/>
    <property type="evidence" value="ECO:0007669"/>
    <property type="project" value="InterPro"/>
</dbReference>
<dbReference type="SUPFAM" id="SSF52743">
    <property type="entry name" value="Subtilisin-like"/>
    <property type="match status" value="1"/>
</dbReference>
<keyword evidence="4" id="KW-0720">Serine protease</keyword>
<dbReference type="PROSITE" id="PS00138">
    <property type="entry name" value="SUBTILASE_SER"/>
    <property type="match status" value="1"/>
</dbReference>
<dbReference type="InterPro" id="IPR034073">
    <property type="entry name" value="Subtilisin_DY-like_dom"/>
</dbReference>
<feature type="domain" description="Peptidase S8/S53" evidence="7">
    <location>
        <begin position="244"/>
        <end position="471"/>
    </location>
</feature>
<keyword evidence="6" id="KW-0732">Signal</keyword>
<evidence type="ECO:0000256" key="3">
    <source>
        <dbReference type="ARBA" id="ARBA00022801"/>
    </source>
</evidence>
<keyword evidence="9" id="KW-1185">Reference proteome</keyword>
<dbReference type="PANTHER" id="PTHR43806">
    <property type="entry name" value="PEPTIDASE S8"/>
    <property type="match status" value="1"/>
</dbReference>
<organism evidence="8 9">
    <name type="scientific">Rhypophila decipiens</name>
    <dbReference type="NCBI Taxonomy" id="261697"/>
    <lineage>
        <taxon>Eukaryota</taxon>
        <taxon>Fungi</taxon>
        <taxon>Dikarya</taxon>
        <taxon>Ascomycota</taxon>
        <taxon>Pezizomycotina</taxon>
        <taxon>Sordariomycetes</taxon>
        <taxon>Sordariomycetidae</taxon>
        <taxon>Sordariales</taxon>
        <taxon>Naviculisporaceae</taxon>
        <taxon>Rhypophila</taxon>
    </lineage>
</organism>
<reference evidence="8" key="1">
    <citation type="journal article" date="2023" name="Mol. Phylogenet. Evol.">
        <title>Genome-scale phylogeny and comparative genomics of the fungal order Sordariales.</title>
        <authorList>
            <person name="Hensen N."/>
            <person name="Bonometti L."/>
            <person name="Westerberg I."/>
            <person name="Brannstrom I.O."/>
            <person name="Guillou S."/>
            <person name="Cros-Aarteil S."/>
            <person name="Calhoun S."/>
            <person name="Haridas S."/>
            <person name="Kuo A."/>
            <person name="Mondo S."/>
            <person name="Pangilinan J."/>
            <person name="Riley R."/>
            <person name="LaButti K."/>
            <person name="Andreopoulos B."/>
            <person name="Lipzen A."/>
            <person name="Chen C."/>
            <person name="Yan M."/>
            <person name="Daum C."/>
            <person name="Ng V."/>
            <person name="Clum A."/>
            <person name="Steindorff A."/>
            <person name="Ohm R.A."/>
            <person name="Martin F."/>
            <person name="Silar P."/>
            <person name="Natvig D.O."/>
            <person name="Lalanne C."/>
            <person name="Gautier V."/>
            <person name="Ament-Velasquez S.L."/>
            <person name="Kruys A."/>
            <person name="Hutchinson M.I."/>
            <person name="Powell A.J."/>
            <person name="Barry K."/>
            <person name="Miller A.N."/>
            <person name="Grigoriev I.V."/>
            <person name="Debuchy R."/>
            <person name="Gladieux P."/>
            <person name="Hiltunen Thoren M."/>
            <person name="Johannesson H."/>
        </authorList>
    </citation>
    <scope>NUCLEOTIDE SEQUENCE</scope>
    <source>
        <strain evidence="8">PSN293</strain>
    </source>
</reference>
<feature type="chain" id="PRO_5042943179" evidence="6">
    <location>
        <begin position="22"/>
        <end position="499"/>
    </location>
</feature>
<keyword evidence="2 8" id="KW-0645">Protease</keyword>